<evidence type="ECO:0000256" key="5">
    <source>
        <dbReference type="ARBA" id="ARBA00023136"/>
    </source>
</evidence>
<comment type="caution">
    <text evidence="8">The sequence shown here is derived from an EMBL/GenBank/DDBJ whole genome shotgun (WGS) entry which is preliminary data.</text>
</comment>
<evidence type="ECO:0000256" key="2">
    <source>
        <dbReference type="ARBA" id="ARBA00005975"/>
    </source>
</evidence>
<dbReference type="InterPro" id="IPR006629">
    <property type="entry name" value="LITAF"/>
</dbReference>
<keyword evidence="6" id="KW-0812">Transmembrane</keyword>
<proteinExistence type="inferred from homology"/>
<keyword evidence="6" id="KW-1133">Transmembrane helix</keyword>
<evidence type="ECO:0000256" key="4">
    <source>
        <dbReference type="ARBA" id="ARBA00022833"/>
    </source>
</evidence>
<comment type="subcellular location">
    <subcellularLocation>
        <location evidence="1">Membrane</location>
        <topology evidence="1">Peripheral membrane protein</topology>
    </subcellularLocation>
</comment>
<dbReference type="GO" id="GO:0016020">
    <property type="term" value="C:membrane"/>
    <property type="evidence" value="ECO:0007669"/>
    <property type="project" value="UniProtKB-SubCell"/>
</dbReference>
<dbReference type="Pfam" id="PF10601">
    <property type="entry name" value="zf-LITAF-like"/>
    <property type="match status" value="1"/>
</dbReference>
<name>A0A7J6PKY6_PEROL</name>
<keyword evidence="4" id="KW-0862">Zinc</keyword>
<accession>A0A7J6PKY6</accession>
<sequence length="140" mass="15401">MQPGAAYPAPMAQPFFEHEPVIVSCPNCGSVGQTRVWHRIGLGSLVAMLLIAALFFPLFWLPLVCRSCQSAQHHCPTCNYKVGEKTFLFDEAYRGYYAPPHYYATAQPSAPRVPPHAADPSVVLGGPIQCSQRIDRTVLT</sequence>
<keyword evidence="5 6" id="KW-0472">Membrane</keyword>
<gene>
    <name evidence="8" type="ORF">FOZ60_016662</name>
</gene>
<dbReference type="SMART" id="SM00714">
    <property type="entry name" value="LITAF"/>
    <property type="match status" value="1"/>
</dbReference>
<dbReference type="AlphaFoldDB" id="A0A7J6PKY6"/>
<comment type="similarity">
    <text evidence="2">Belongs to the CDIP1/LITAF family.</text>
</comment>
<evidence type="ECO:0000313" key="8">
    <source>
        <dbReference type="EMBL" id="KAF4696652.1"/>
    </source>
</evidence>
<dbReference type="InterPro" id="IPR037519">
    <property type="entry name" value="LITAF_fam"/>
</dbReference>
<evidence type="ECO:0000313" key="9">
    <source>
        <dbReference type="Proteomes" id="UP000541610"/>
    </source>
</evidence>
<protein>
    <recommendedName>
        <fullName evidence="7">LITAF domain-containing protein</fullName>
    </recommendedName>
</protein>
<evidence type="ECO:0000259" key="7">
    <source>
        <dbReference type="PROSITE" id="PS51837"/>
    </source>
</evidence>
<evidence type="ECO:0000256" key="6">
    <source>
        <dbReference type="SAM" id="Phobius"/>
    </source>
</evidence>
<feature type="domain" description="LITAF" evidence="7">
    <location>
        <begin position="5"/>
        <end position="87"/>
    </location>
</feature>
<evidence type="ECO:0000256" key="3">
    <source>
        <dbReference type="ARBA" id="ARBA00022723"/>
    </source>
</evidence>
<dbReference type="PROSITE" id="PS51837">
    <property type="entry name" value="LITAF"/>
    <property type="match status" value="1"/>
</dbReference>
<keyword evidence="3" id="KW-0479">Metal-binding</keyword>
<evidence type="ECO:0000256" key="1">
    <source>
        <dbReference type="ARBA" id="ARBA00004170"/>
    </source>
</evidence>
<dbReference type="PANTHER" id="PTHR23292:SF6">
    <property type="entry name" value="FI16602P1-RELATED"/>
    <property type="match status" value="1"/>
</dbReference>
<reference evidence="8 9" key="1">
    <citation type="submission" date="2020-04" db="EMBL/GenBank/DDBJ databases">
        <title>Perkinsus olseni comparative genomics.</title>
        <authorList>
            <person name="Bogema D.R."/>
        </authorList>
    </citation>
    <scope>NUCLEOTIDE SEQUENCE [LARGE SCALE GENOMIC DNA]</scope>
    <source>
        <strain evidence="8">00978-12</strain>
    </source>
</reference>
<dbReference type="EMBL" id="JABANP010000009">
    <property type="protein sequence ID" value="KAF4696652.1"/>
    <property type="molecule type" value="Genomic_DNA"/>
</dbReference>
<dbReference type="Proteomes" id="UP000541610">
    <property type="component" value="Unassembled WGS sequence"/>
</dbReference>
<feature type="transmembrane region" description="Helical" evidence="6">
    <location>
        <begin position="40"/>
        <end position="61"/>
    </location>
</feature>
<dbReference type="OrthoDB" id="435182at2759"/>
<dbReference type="GO" id="GO:0008270">
    <property type="term" value="F:zinc ion binding"/>
    <property type="evidence" value="ECO:0007669"/>
    <property type="project" value="TreeGrafter"/>
</dbReference>
<organism evidence="8 9">
    <name type="scientific">Perkinsus olseni</name>
    <name type="common">Perkinsus atlanticus</name>
    <dbReference type="NCBI Taxonomy" id="32597"/>
    <lineage>
        <taxon>Eukaryota</taxon>
        <taxon>Sar</taxon>
        <taxon>Alveolata</taxon>
        <taxon>Perkinsozoa</taxon>
        <taxon>Perkinsea</taxon>
        <taxon>Perkinsida</taxon>
        <taxon>Perkinsidae</taxon>
        <taxon>Perkinsus</taxon>
    </lineage>
</organism>
<dbReference type="PANTHER" id="PTHR23292">
    <property type="entry name" value="LIPOPOLYSACCHARIDE-INDUCED TUMOR NECROSIS FACTOR-ALPHA FACTOR"/>
    <property type="match status" value="1"/>
</dbReference>